<dbReference type="InterPro" id="IPR008930">
    <property type="entry name" value="Terpenoid_cyclase/PrenylTrfase"/>
</dbReference>
<name>A0AAU6SEG0_9MICO</name>
<dbReference type="Gene3D" id="1.50.10.20">
    <property type="match status" value="1"/>
</dbReference>
<evidence type="ECO:0008006" key="2">
    <source>
        <dbReference type="Google" id="ProtNLM"/>
    </source>
</evidence>
<protein>
    <recommendedName>
        <fullName evidence="2">Prenyltransferase</fullName>
    </recommendedName>
</protein>
<dbReference type="SUPFAM" id="SSF48239">
    <property type="entry name" value="Terpenoid cyclases/Protein prenyltransferases"/>
    <property type="match status" value="1"/>
</dbReference>
<evidence type="ECO:0000313" key="1">
    <source>
        <dbReference type="EMBL" id="WZO35272.1"/>
    </source>
</evidence>
<gene>
    <name evidence="1" type="ORF">MRBLWS13_002968</name>
</gene>
<organism evidence="1">
    <name type="scientific">Microbacterium sp. LWS13-1.2</name>
    <dbReference type="NCBI Taxonomy" id="3135264"/>
    <lineage>
        <taxon>Bacteria</taxon>
        <taxon>Bacillati</taxon>
        <taxon>Actinomycetota</taxon>
        <taxon>Actinomycetes</taxon>
        <taxon>Micrococcales</taxon>
        <taxon>Microbacteriaceae</taxon>
        <taxon>Microbacterium</taxon>
    </lineage>
</organism>
<accession>A0AAU6SEG0</accession>
<dbReference type="AlphaFoldDB" id="A0AAU6SEG0"/>
<dbReference type="RefSeq" id="WP_349426109.1">
    <property type="nucleotide sequence ID" value="NZ_CP151632.1"/>
</dbReference>
<proteinExistence type="predicted"/>
<sequence length="288" mass="31867">MAETQRYGSDIDVILARRHDNGADYWATPDGRISKGSPFTTLDCALMLADLGMDPAEPVLQGTADLILSTVRPDGRIRVSPQGAIYPCHTINALRALCHLGFAADTRLAKTLDQLMQIEHGDGGWRCQKFSYGRGPETQFSNPGPTLAALDAFRLTGLRRDSEPLGHAVEFLLEHWVTRVPLGPCHFGIGTLFMQVTYPFASYNLFFYVYALSFYERARGDPRFLEALEALESTMAGGEVVVQRRHPRLAALSFCRVGEPSALATERYREIRRNLDGPLAPRLPSLGA</sequence>
<reference evidence="1" key="1">
    <citation type="submission" date="2024-04" db="EMBL/GenBank/DDBJ databases">
        <authorList>
            <person name="Roder T."/>
            <person name="Oberhansli S."/>
            <person name="Kreuzer M."/>
        </authorList>
    </citation>
    <scope>NUCLEOTIDE SEQUENCE</scope>
    <source>
        <strain evidence="1">LWS13-1.2</strain>
    </source>
</reference>
<dbReference type="EMBL" id="CP151632">
    <property type="protein sequence ID" value="WZO35272.1"/>
    <property type="molecule type" value="Genomic_DNA"/>
</dbReference>